<dbReference type="PROSITE" id="PS00380">
    <property type="entry name" value="RHODANESE_1"/>
    <property type="match status" value="1"/>
</dbReference>
<evidence type="ECO:0000256" key="6">
    <source>
        <dbReference type="RuleBase" id="RU000507"/>
    </source>
</evidence>
<dbReference type="GO" id="GO:0005737">
    <property type="term" value="C:cytoplasm"/>
    <property type="evidence" value="ECO:0007669"/>
    <property type="project" value="UniProtKB-SubCell"/>
</dbReference>
<dbReference type="NCBIfam" id="NF008557">
    <property type="entry name" value="PRK11493.1"/>
    <property type="match status" value="1"/>
</dbReference>
<dbReference type="PANTHER" id="PTHR11364:SF27">
    <property type="entry name" value="SULFURTRANSFERASE"/>
    <property type="match status" value="1"/>
</dbReference>
<keyword evidence="3 6" id="KW-0808">Transferase</keyword>
<dbReference type="PROSITE" id="PS00683">
    <property type="entry name" value="RHODANESE_2"/>
    <property type="match status" value="1"/>
</dbReference>
<evidence type="ECO:0000313" key="8">
    <source>
        <dbReference type="EMBL" id="ODS03151.1"/>
    </source>
</evidence>
<dbReference type="EMBL" id="LPWD01000160">
    <property type="protein sequence ID" value="ODS03151.1"/>
    <property type="molecule type" value="Genomic_DNA"/>
</dbReference>
<keyword evidence="4" id="KW-0677">Repeat</keyword>
<evidence type="ECO:0000313" key="9">
    <source>
        <dbReference type="Proteomes" id="UP000095042"/>
    </source>
</evidence>
<accession>A0A1E3WBI0</accession>
<sequence>MTTPKTWLIETDELERELDAPDFVIIDATWYMPDEGKNAREEYLAEHIPGAIFFDIDEIADTNSPLPHMLPSPEKFSSRMRKMGIGDGQRIVVYDRHGMFSAPRVWWMFRVMGADEVSVLNGGLPKWKSEGRPLMMGEPNARTPRHFTSRRNLDLVRDVDDMKSVIHDKSADIVDARSPERFAGTVPEPRAGLRSGHIPGAQNVPYGQLLNADGTLKSTEELNAIFAAAGVEPHKPVVTSCGSGITACVLALALAETGHRRASVYDGSWTEWGADDSLPIETS</sequence>
<evidence type="ECO:0000256" key="5">
    <source>
        <dbReference type="ARBA" id="ARBA00051793"/>
    </source>
</evidence>
<dbReference type="GO" id="GO:0004792">
    <property type="term" value="F:thiosulfate-cyanide sulfurtransferase activity"/>
    <property type="evidence" value="ECO:0007669"/>
    <property type="project" value="InterPro"/>
</dbReference>
<dbReference type="InterPro" id="IPR036873">
    <property type="entry name" value="Rhodanese-like_dom_sf"/>
</dbReference>
<keyword evidence="8" id="KW-0670">Pyruvate</keyword>
<reference evidence="8 9" key="1">
    <citation type="journal article" date="2016" name="Environ. Microbiol.">
        <title>New Methyloceanibacter diversity from North Sea sediments includes methanotroph containing solely the soluble methane monooxygenase.</title>
        <authorList>
            <person name="Vekeman B."/>
            <person name="Kerckhof F.M."/>
            <person name="Cremers G."/>
            <person name="de Vos P."/>
            <person name="Vandamme P."/>
            <person name="Boon N."/>
            <person name="Op den Camp H.J."/>
            <person name="Heylen K."/>
        </authorList>
    </citation>
    <scope>NUCLEOTIDE SEQUENCE [LARGE SCALE GENOMIC DNA]</scope>
    <source>
        <strain evidence="8 9">R-67177</strain>
    </source>
</reference>
<dbReference type="Proteomes" id="UP000095042">
    <property type="component" value="Unassembled WGS sequence"/>
</dbReference>
<feature type="domain" description="Rhodanese" evidence="7">
    <location>
        <begin position="19"/>
        <end position="136"/>
    </location>
</feature>
<comment type="caution">
    <text evidence="8">The sequence shown here is derived from an EMBL/GenBank/DDBJ whole genome shotgun (WGS) entry which is preliminary data.</text>
</comment>
<dbReference type="FunFam" id="3.40.250.10:FF:000001">
    <property type="entry name" value="Sulfurtransferase"/>
    <property type="match status" value="1"/>
</dbReference>
<dbReference type="RefSeq" id="WP_069623651.1">
    <property type="nucleotide sequence ID" value="NZ_LPWD01000160.1"/>
</dbReference>
<dbReference type="PANTHER" id="PTHR11364">
    <property type="entry name" value="THIOSULFATE SULFERTANSFERASE"/>
    <property type="match status" value="1"/>
</dbReference>
<dbReference type="SUPFAM" id="SSF52821">
    <property type="entry name" value="Rhodanese/Cell cycle control phosphatase"/>
    <property type="match status" value="2"/>
</dbReference>
<protein>
    <recommendedName>
        <fullName evidence="6">Sulfurtransferase</fullName>
    </recommendedName>
</protein>
<dbReference type="SMART" id="SM00450">
    <property type="entry name" value="RHOD"/>
    <property type="match status" value="2"/>
</dbReference>
<dbReference type="CDD" id="cd01448">
    <property type="entry name" value="TST_Repeat_1"/>
    <property type="match status" value="1"/>
</dbReference>
<dbReference type="Gene3D" id="3.40.250.10">
    <property type="entry name" value="Rhodanese-like domain"/>
    <property type="match status" value="2"/>
</dbReference>
<evidence type="ECO:0000256" key="1">
    <source>
        <dbReference type="ARBA" id="ARBA00004496"/>
    </source>
</evidence>
<evidence type="ECO:0000256" key="4">
    <source>
        <dbReference type="ARBA" id="ARBA00022737"/>
    </source>
</evidence>
<comment type="subcellular location">
    <subcellularLocation>
        <location evidence="1">Cytoplasm</location>
    </subcellularLocation>
</comment>
<evidence type="ECO:0000259" key="7">
    <source>
        <dbReference type="PROSITE" id="PS50206"/>
    </source>
</evidence>
<dbReference type="FunFam" id="3.40.250.10:FF:000015">
    <property type="entry name" value="Sulfurtransferase"/>
    <property type="match status" value="1"/>
</dbReference>
<dbReference type="GO" id="GO:0016784">
    <property type="term" value="F:3-mercaptopyruvate sulfurtransferase activity"/>
    <property type="evidence" value="ECO:0007669"/>
    <property type="project" value="UniProtKB-EC"/>
</dbReference>
<comment type="catalytic activity">
    <reaction evidence="5">
        <text>2-oxo-3-sulfanylpropanoate + [thioredoxin]-dithiol = [thioredoxin]-disulfide + hydrogen sulfide + pyruvate + H(+)</text>
        <dbReference type="Rhea" id="RHEA:21740"/>
        <dbReference type="Rhea" id="RHEA-COMP:10698"/>
        <dbReference type="Rhea" id="RHEA-COMP:10700"/>
        <dbReference type="ChEBI" id="CHEBI:15361"/>
        <dbReference type="ChEBI" id="CHEBI:15378"/>
        <dbReference type="ChEBI" id="CHEBI:29919"/>
        <dbReference type="ChEBI" id="CHEBI:29950"/>
        <dbReference type="ChEBI" id="CHEBI:50058"/>
        <dbReference type="ChEBI" id="CHEBI:57678"/>
        <dbReference type="EC" id="2.8.1.2"/>
    </reaction>
    <physiologicalReaction direction="left-to-right" evidence="5">
        <dbReference type="Rhea" id="RHEA:21741"/>
    </physiologicalReaction>
</comment>
<dbReference type="AlphaFoldDB" id="A0A1E3WBI0"/>
<name>A0A1E3WBI0_9HYPH</name>
<keyword evidence="2" id="KW-0963">Cytoplasm</keyword>
<evidence type="ECO:0000256" key="2">
    <source>
        <dbReference type="ARBA" id="ARBA00022490"/>
    </source>
</evidence>
<dbReference type="InterPro" id="IPR001307">
    <property type="entry name" value="Thiosulphate_STrfase_CS"/>
</dbReference>
<dbReference type="CDD" id="cd01449">
    <property type="entry name" value="TST_Repeat_2"/>
    <property type="match status" value="1"/>
</dbReference>
<gene>
    <name evidence="8" type="primary">sseA</name>
    <name evidence="8" type="ORF">AUC71_11230</name>
</gene>
<dbReference type="Pfam" id="PF00581">
    <property type="entry name" value="Rhodanese"/>
    <property type="match status" value="2"/>
</dbReference>
<proteinExistence type="predicted"/>
<dbReference type="InterPro" id="IPR001763">
    <property type="entry name" value="Rhodanese-like_dom"/>
</dbReference>
<evidence type="ECO:0000256" key="3">
    <source>
        <dbReference type="ARBA" id="ARBA00022679"/>
    </source>
</evidence>
<organism evidence="8 9">
    <name type="scientific">Methyloceanibacter marginalis</name>
    <dbReference type="NCBI Taxonomy" id="1774971"/>
    <lineage>
        <taxon>Bacteria</taxon>
        <taxon>Pseudomonadati</taxon>
        <taxon>Pseudomonadota</taxon>
        <taxon>Alphaproteobacteria</taxon>
        <taxon>Hyphomicrobiales</taxon>
        <taxon>Hyphomicrobiaceae</taxon>
        <taxon>Methyloceanibacter</taxon>
    </lineage>
</organism>
<dbReference type="PROSITE" id="PS50206">
    <property type="entry name" value="RHODANESE_3"/>
    <property type="match status" value="2"/>
</dbReference>
<dbReference type="InterPro" id="IPR045078">
    <property type="entry name" value="TST/MPST-like"/>
</dbReference>
<keyword evidence="9" id="KW-1185">Reference proteome</keyword>
<feature type="domain" description="Rhodanese" evidence="7">
    <location>
        <begin position="167"/>
        <end position="281"/>
    </location>
</feature>